<dbReference type="Pfam" id="PF22624">
    <property type="entry name" value="AASDHPPT_N"/>
    <property type="match status" value="1"/>
</dbReference>
<reference evidence="5 6" key="1">
    <citation type="submission" date="2024-04" db="EMBL/GenBank/DDBJ databases">
        <title>WGS of bacteria from Torrens River.</title>
        <authorList>
            <person name="Wyrsch E.R."/>
            <person name="Drigo B."/>
        </authorList>
    </citation>
    <scope>NUCLEOTIDE SEQUENCE [LARGE SCALE GENOMIC DNA]</scope>
    <source>
        <strain evidence="5 6">TWI391</strain>
    </source>
</reference>
<evidence type="ECO:0000256" key="1">
    <source>
        <dbReference type="ARBA" id="ARBA00010990"/>
    </source>
</evidence>
<protein>
    <submittedName>
        <fullName evidence="5">4'-phosphopantetheinyl transferase superfamily protein</fullName>
    </submittedName>
</protein>
<gene>
    <name evidence="5" type="ORF">ABE541_14725</name>
</gene>
<feature type="domain" description="4'-phosphopantetheinyl transferase N-terminal" evidence="4">
    <location>
        <begin position="18"/>
        <end position="97"/>
    </location>
</feature>
<sequence length="176" mass="20396">MIRYSYFRCEYPLKENVFFNLLEKIPPSFRTKILKFKRWEDRYTSLMGKILLRHLLISIGYSDDCLQKLTIGEYGKPFIDGNVDFNISHSDGFVVCAISDSSNIGVDTEKIVEFDINSVLDILRQDEKEKLLRNFSLDIFYDFWTKKESVIKAMGRGVYFGDVGPVVSASTGQLFR</sequence>
<dbReference type="EMBL" id="JBDJNQ010000007">
    <property type="protein sequence ID" value="MEN5378515.1"/>
    <property type="molecule type" value="Genomic_DNA"/>
</dbReference>
<proteinExistence type="inferred from homology"/>
<dbReference type="PANTHER" id="PTHR12215:SF10">
    <property type="entry name" value="L-AMINOADIPATE-SEMIALDEHYDE DEHYDROGENASE-PHOSPHOPANTETHEINYL TRANSFERASE"/>
    <property type="match status" value="1"/>
</dbReference>
<name>A0ABV0BUS4_9SPHI</name>
<dbReference type="RefSeq" id="WP_346581581.1">
    <property type="nucleotide sequence ID" value="NZ_JBDJNQ010000007.1"/>
</dbReference>
<dbReference type="Pfam" id="PF01648">
    <property type="entry name" value="ACPS"/>
    <property type="match status" value="1"/>
</dbReference>
<dbReference type="InterPro" id="IPR008278">
    <property type="entry name" value="4-PPantetheinyl_Trfase_dom"/>
</dbReference>
<dbReference type="Proteomes" id="UP001409291">
    <property type="component" value="Unassembled WGS sequence"/>
</dbReference>
<dbReference type="InterPro" id="IPR050559">
    <property type="entry name" value="P-Pant_transferase_sf"/>
</dbReference>
<dbReference type="PANTHER" id="PTHR12215">
    <property type="entry name" value="PHOSPHOPANTETHEINE TRANSFERASE"/>
    <property type="match status" value="1"/>
</dbReference>
<dbReference type="Gene3D" id="3.90.470.20">
    <property type="entry name" value="4'-phosphopantetheinyl transferase domain"/>
    <property type="match status" value="2"/>
</dbReference>
<dbReference type="InterPro" id="IPR037143">
    <property type="entry name" value="4-PPantetheinyl_Trfase_dom_sf"/>
</dbReference>
<evidence type="ECO:0000259" key="4">
    <source>
        <dbReference type="Pfam" id="PF22624"/>
    </source>
</evidence>
<dbReference type="GO" id="GO:0016740">
    <property type="term" value="F:transferase activity"/>
    <property type="evidence" value="ECO:0007669"/>
    <property type="project" value="UniProtKB-KW"/>
</dbReference>
<evidence type="ECO:0000256" key="2">
    <source>
        <dbReference type="ARBA" id="ARBA00022679"/>
    </source>
</evidence>
<evidence type="ECO:0000259" key="3">
    <source>
        <dbReference type="Pfam" id="PF01648"/>
    </source>
</evidence>
<dbReference type="SUPFAM" id="SSF56214">
    <property type="entry name" value="4'-phosphopantetheinyl transferase"/>
    <property type="match status" value="2"/>
</dbReference>
<evidence type="ECO:0000313" key="5">
    <source>
        <dbReference type="EMBL" id="MEN5378515.1"/>
    </source>
</evidence>
<organism evidence="5 6">
    <name type="scientific">Sphingobacterium kitahiroshimense</name>
    <dbReference type="NCBI Taxonomy" id="470446"/>
    <lineage>
        <taxon>Bacteria</taxon>
        <taxon>Pseudomonadati</taxon>
        <taxon>Bacteroidota</taxon>
        <taxon>Sphingobacteriia</taxon>
        <taxon>Sphingobacteriales</taxon>
        <taxon>Sphingobacteriaceae</taxon>
        <taxon>Sphingobacterium</taxon>
    </lineage>
</organism>
<comment type="caution">
    <text evidence="5">The sequence shown here is derived from an EMBL/GenBank/DDBJ whole genome shotgun (WGS) entry which is preliminary data.</text>
</comment>
<keyword evidence="6" id="KW-1185">Reference proteome</keyword>
<feature type="domain" description="4'-phosphopantetheinyl transferase" evidence="3">
    <location>
        <begin position="104"/>
        <end position="159"/>
    </location>
</feature>
<keyword evidence="2 5" id="KW-0808">Transferase</keyword>
<dbReference type="InterPro" id="IPR055066">
    <property type="entry name" value="AASDHPPT_N"/>
</dbReference>
<evidence type="ECO:0000313" key="6">
    <source>
        <dbReference type="Proteomes" id="UP001409291"/>
    </source>
</evidence>
<accession>A0ABV0BUS4</accession>
<comment type="similarity">
    <text evidence="1">Belongs to the P-Pant transferase superfamily. Gsp/Sfp/HetI/AcpT family.</text>
</comment>